<evidence type="ECO:0008006" key="5">
    <source>
        <dbReference type="Google" id="ProtNLM"/>
    </source>
</evidence>
<evidence type="ECO:0000259" key="2">
    <source>
        <dbReference type="Pfam" id="PF13439"/>
    </source>
</evidence>
<dbReference type="SUPFAM" id="SSF53756">
    <property type="entry name" value="UDP-Glycosyltransferase/glycogen phosphorylase"/>
    <property type="match status" value="1"/>
</dbReference>
<evidence type="ECO:0000313" key="3">
    <source>
        <dbReference type="EMBL" id="OGZ93480.1"/>
    </source>
</evidence>
<organism evidence="3 4">
    <name type="scientific">Candidatus Sungbacteria bacterium GWC2_49_10</name>
    <dbReference type="NCBI Taxonomy" id="1802263"/>
    <lineage>
        <taxon>Bacteria</taxon>
        <taxon>Candidatus Sungiibacteriota</taxon>
    </lineage>
</organism>
<reference evidence="3 4" key="1">
    <citation type="journal article" date="2016" name="Nat. Commun.">
        <title>Thousands of microbial genomes shed light on interconnected biogeochemical processes in an aquifer system.</title>
        <authorList>
            <person name="Anantharaman K."/>
            <person name="Brown C.T."/>
            <person name="Hug L.A."/>
            <person name="Sharon I."/>
            <person name="Castelle C.J."/>
            <person name="Probst A.J."/>
            <person name="Thomas B.C."/>
            <person name="Singh A."/>
            <person name="Wilkins M.J."/>
            <person name="Karaoz U."/>
            <person name="Brodie E.L."/>
            <person name="Williams K.H."/>
            <person name="Hubbard S.S."/>
            <person name="Banfield J.F."/>
        </authorList>
    </citation>
    <scope>NUCLEOTIDE SEQUENCE [LARGE SCALE GENOMIC DNA]</scope>
</reference>
<feature type="domain" description="Glycosyl transferase family 1" evidence="1">
    <location>
        <begin position="211"/>
        <end position="380"/>
    </location>
</feature>
<protein>
    <recommendedName>
        <fullName evidence="5">Glycosyl transferase family 1 domain-containing protein</fullName>
    </recommendedName>
</protein>
<feature type="domain" description="Glycosyltransferase subfamily 4-like N-terminal" evidence="2">
    <location>
        <begin position="14"/>
        <end position="194"/>
    </location>
</feature>
<dbReference type="Proteomes" id="UP000177392">
    <property type="component" value="Unassembled WGS sequence"/>
</dbReference>
<sequence>MKIAIIVHRLTFKGGTQRQALELARNLLKKGHTVKLYAFEVDRKNTYTDLINGLDVITLSDYDPHRVESFLGFFTRPSYLAWWFKRNRNARRLAHLIDPDTDILNPHAFYVYAVSYYFKKEIRDIPAVWMLNTMTFRTWKFWRAKELNPDFSVSFFKKLFYRIMDWTELRLFINPHRIVVLNSINKALVQKYMGKEAIQVRTGADLNRFMYRAREGRRNKKARLFGVGALFEHRRFEDAIEAVKILNDRGYDVSLDIVGDTAQRSAYYEMLKKLVRKWDLGARVRFLGIISEEELVRVYQGHDIGVFPSILHPGNLATLEAMACGAPVIVSKGASLHEMLTDGENALLVNEKSSEDIAEAVEQLISHPELYRTLSKNGRRFVENNISWQKYAEAMESIFRVAASRNV</sequence>
<dbReference type="Pfam" id="PF00534">
    <property type="entry name" value="Glycos_transf_1"/>
    <property type="match status" value="1"/>
</dbReference>
<comment type="caution">
    <text evidence="3">The sequence shown here is derived from an EMBL/GenBank/DDBJ whole genome shotgun (WGS) entry which is preliminary data.</text>
</comment>
<proteinExistence type="predicted"/>
<dbReference type="PANTHER" id="PTHR12526">
    <property type="entry name" value="GLYCOSYLTRANSFERASE"/>
    <property type="match status" value="1"/>
</dbReference>
<dbReference type="AlphaFoldDB" id="A0A1G2K4R0"/>
<dbReference type="Pfam" id="PF13439">
    <property type="entry name" value="Glyco_transf_4"/>
    <property type="match status" value="1"/>
</dbReference>
<gene>
    <name evidence="3" type="ORF">A2131_02280</name>
</gene>
<dbReference type="EMBL" id="MHQB01000036">
    <property type="protein sequence ID" value="OGZ93480.1"/>
    <property type="molecule type" value="Genomic_DNA"/>
</dbReference>
<dbReference type="Gene3D" id="3.40.50.2000">
    <property type="entry name" value="Glycogen Phosphorylase B"/>
    <property type="match status" value="2"/>
</dbReference>
<name>A0A1G2K4R0_9BACT</name>
<evidence type="ECO:0000259" key="1">
    <source>
        <dbReference type="Pfam" id="PF00534"/>
    </source>
</evidence>
<dbReference type="InterPro" id="IPR001296">
    <property type="entry name" value="Glyco_trans_1"/>
</dbReference>
<dbReference type="GO" id="GO:0016757">
    <property type="term" value="F:glycosyltransferase activity"/>
    <property type="evidence" value="ECO:0007669"/>
    <property type="project" value="InterPro"/>
</dbReference>
<accession>A0A1G2K4R0</accession>
<dbReference type="CDD" id="cd03801">
    <property type="entry name" value="GT4_PimA-like"/>
    <property type="match status" value="1"/>
</dbReference>
<evidence type="ECO:0000313" key="4">
    <source>
        <dbReference type="Proteomes" id="UP000177392"/>
    </source>
</evidence>
<dbReference type="InterPro" id="IPR028098">
    <property type="entry name" value="Glyco_trans_4-like_N"/>
</dbReference>